<accession>A0A5C6E7B3</accession>
<evidence type="ECO:0000256" key="1">
    <source>
        <dbReference type="SAM" id="MobiDB-lite"/>
    </source>
</evidence>
<reference evidence="2 3" key="1">
    <citation type="submission" date="2019-02" db="EMBL/GenBank/DDBJ databases">
        <title>Deep-cultivation of Planctomycetes and their phenomic and genomic characterization uncovers novel biology.</title>
        <authorList>
            <person name="Wiegand S."/>
            <person name="Jogler M."/>
            <person name="Boedeker C."/>
            <person name="Pinto D."/>
            <person name="Vollmers J."/>
            <person name="Rivas-Marin E."/>
            <person name="Kohn T."/>
            <person name="Peeters S.H."/>
            <person name="Heuer A."/>
            <person name="Rast P."/>
            <person name="Oberbeckmann S."/>
            <person name="Bunk B."/>
            <person name="Jeske O."/>
            <person name="Meyerdierks A."/>
            <person name="Storesund J.E."/>
            <person name="Kallscheuer N."/>
            <person name="Luecker S."/>
            <person name="Lage O.M."/>
            <person name="Pohl T."/>
            <person name="Merkel B.J."/>
            <person name="Hornburger P."/>
            <person name="Mueller R.-W."/>
            <person name="Bruemmer F."/>
            <person name="Labrenz M."/>
            <person name="Spormann A.M."/>
            <person name="Op Den Camp H."/>
            <person name="Overmann J."/>
            <person name="Amann R."/>
            <person name="Jetten M.S.M."/>
            <person name="Mascher T."/>
            <person name="Medema M.H."/>
            <person name="Devos D.P."/>
            <person name="Kaster A.-K."/>
            <person name="Ovreas L."/>
            <person name="Rohde M."/>
            <person name="Galperin M.Y."/>
            <person name="Jogler C."/>
        </authorList>
    </citation>
    <scope>NUCLEOTIDE SEQUENCE [LARGE SCALE GENOMIC DNA]</scope>
    <source>
        <strain evidence="2 3">Q31b</strain>
    </source>
</reference>
<evidence type="ECO:0000313" key="2">
    <source>
        <dbReference type="EMBL" id="TWU43837.1"/>
    </source>
</evidence>
<organism evidence="2 3">
    <name type="scientific">Novipirellula aureliae</name>
    <dbReference type="NCBI Taxonomy" id="2527966"/>
    <lineage>
        <taxon>Bacteria</taxon>
        <taxon>Pseudomonadati</taxon>
        <taxon>Planctomycetota</taxon>
        <taxon>Planctomycetia</taxon>
        <taxon>Pirellulales</taxon>
        <taxon>Pirellulaceae</taxon>
        <taxon>Novipirellula</taxon>
    </lineage>
</organism>
<evidence type="ECO:0008006" key="4">
    <source>
        <dbReference type="Google" id="ProtNLM"/>
    </source>
</evidence>
<feature type="region of interest" description="Disordered" evidence="1">
    <location>
        <begin position="263"/>
        <end position="377"/>
    </location>
</feature>
<evidence type="ECO:0000313" key="3">
    <source>
        <dbReference type="Proteomes" id="UP000315471"/>
    </source>
</evidence>
<feature type="compositionally biased region" description="Low complexity" evidence="1">
    <location>
        <begin position="287"/>
        <end position="313"/>
    </location>
</feature>
<dbReference type="AlphaFoldDB" id="A0A5C6E7B3"/>
<sequence>MEAGYLMRRLYVAVIIVVAVFATASTGEAADYRTRNFLVQAPNAQLARTVGDAAERYRDDLSQYWLGRRLPPWSSPCPVRVVAGNLPAQGVTTYNRSPVRDFQMEVVGTPERILDSVLPHEVTHTVLATHFGRPLPRWADEGIATTVEHPSERQKHEHKLREFLRTRRGIPMNKLFLLTEYPSDVLPMYAQGYSVCSFLIEQRDPETFIAFLEDYMKHPSWTSNIQKHYGYDSLAELQDYWLSWVADGSGPVEKFAKNSALPTNSVQPLPQAIRSNPQPGRPIGSVASNATTATAPGSTAPGSTAPATTLASTEPGGWYMRQKREAGKQPSNDRKPEAIASESSNSRLMPPSVRNNPRYMSAQPQPEQGMSRPSSIY</sequence>
<feature type="compositionally biased region" description="Polar residues" evidence="1">
    <location>
        <begin position="362"/>
        <end position="377"/>
    </location>
</feature>
<dbReference type="Proteomes" id="UP000315471">
    <property type="component" value="Unassembled WGS sequence"/>
</dbReference>
<feature type="compositionally biased region" description="Basic and acidic residues" evidence="1">
    <location>
        <begin position="322"/>
        <end position="337"/>
    </location>
</feature>
<comment type="caution">
    <text evidence="2">The sequence shown here is derived from an EMBL/GenBank/DDBJ whole genome shotgun (WGS) entry which is preliminary data.</text>
</comment>
<gene>
    <name evidence="2" type="ORF">Q31b_13690</name>
</gene>
<name>A0A5C6E7B3_9BACT</name>
<dbReference type="EMBL" id="SJPY01000002">
    <property type="protein sequence ID" value="TWU43837.1"/>
    <property type="molecule type" value="Genomic_DNA"/>
</dbReference>
<proteinExistence type="predicted"/>
<keyword evidence="3" id="KW-1185">Reference proteome</keyword>
<protein>
    <recommendedName>
        <fullName evidence="4">Peptidase MA-like domain-containing protein</fullName>
    </recommendedName>
</protein>
<feature type="compositionally biased region" description="Polar residues" evidence="1">
    <location>
        <begin position="263"/>
        <end position="278"/>
    </location>
</feature>